<accession>A0AA97PR35</accession>
<dbReference type="Proteomes" id="UP000011086">
    <property type="component" value="Unassembled WGS sequence"/>
</dbReference>
<proteinExistence type="predicted"/>
<gene>
    <name evidence="1" type="ORF">OOU_Y34scaffold00126g65</name>
</gene>
<reference evidence="1" key="1">
    <citation type="journal article" date="2012" name="PLoS Genet.">
        <title>Comparative analysis of the genomes of two field isolates of the rice blast fungus Magnaporthe oryzae.</title>
        <authorList>
            <person name="Xue M."/>
            <person name="Yang J."/>
            <person name="Li Z."/>
            <person name="Hu S."/>
            <person name="Yao N."/>
            <person name="Dean R.A."/>
            <person name="Zhao W."/>
            <person name="Shen M."/>
            <person name="Zhang H."/>
            <person name="Li C."/>
            <person name="Liu L."/>
            <person name="Cao L."/>
            <person name="Xu X."/>
            <person name="Xing Y."/>
            <person name="Hsiang T."/>
            <person name="Zhang Z."/>
            <person name="Xu J.R."/>
            <person name="Peng Y.L."/>
        </authorList>
    </citation>
    <scope>NUCLEOTIDE SEQUENCE</scope>
    <source>
        <strain evidence="1">Y34</strain>
    </source>
</reference>
<dbReference type="EMBL" id="JH793916">
    <property type="protein sequence ID" value="ELQ43862.1"/>
    <property type="molecule type" value="Genomic_DNA"/>
</dbReference>
<name>A0AA97PR35_PYRO3</name>
<sequence>MDRQRTDRCCHHLLFEFLTIYLHRSYSSSSCLGTDRCTVRHMATLTGDLATSSGKWVRILSGCVSRYELESIARNSLVLVTTMDR</sequence>
<protein>
    <submittedName>
        <fullName evidence="1">Uncharacterized protein</fullName>
    </submittedName>
</protein>
<organism evidence="1">
    <name type="scientific">Pyricularia oryzae (strain Y34)</name>
    <name type="common">Rice blast fungus</name>
    <name type="synonym">Magnaporthe oryzae</name>
    <dbReference type="NCBI Taxonomy" id="1143189"/>
    <lineage>
        <taxon>Eukaryota</taxon>
        <taxon>Fungi</taxon>
        <taxon>Dikarya</taxon>
        <taxon>Ascomycota</taxon>
        <taxon>Pezizomycotina</taxon>
        <taxon>Sordariomycetes</taxon>
        <taxon>Sordariomycetidae</taxon>
        <taxon>Magnaporthales</taxon>
        <taxon>Pyriculariaceae</taxon>
        <taxon>Pyricularia</taxon>
    </lineage>
</organism>
<evidence type="ECO:0000313" key="1">
    <source>
        <dbReference type="EMBL" id="ELQ43862.1"/>
    </source>
</evidence>
<dbReference type="AlphaFoldDB" id="A0AA97PR35"/>